<feature type="domain" description="Nucleotidyl transferase" evidence="1">
    <location>
        <begin position="30"/>
        <end position="195"/>
    </location>
</feature>
<dbReference type="SUPFAM" id="SSF53448">
    <property type="entry name" value="Nucleotide-diphospho-sugar transferases"/>
    <property type="match status" value="1"/>
</dbReference>
<keyword evidence="2" id="KW-0560">Oxidoreductase</keyword>
<dbReference type="GO" id="GO:0004355">
    <property type="term" value="F:glutamate synthase (NADPH) activity"/>
    <property type="evidence" value="ECO:0007669"/>
    <property type="project" value="UniProtKB-EC"/>
</dbReference>
<dbReference type="Pfam" id="PF00483">
    <property type="entry name" value="NTP_transferase"/>
    <property type="match status" value="1"/>
</dbReference>
<dbReference type="EC" id="1.4.1.13" evidence="2"/>
<dbReference type="EMBL" id="UOEP01000203">
    <property type="protein sequence ID" value="VAW23932.1"/>
    <property type="molecule type" value="Genomic_DNA"/>
</dbReference>
<sequence length="322" mass="36392">MKQNFVFSQLILNTIFKQLHIHNKMKPTLLILAAGMGSRYGGLKQIDKFGPSGESIIDYSIYDAIQAGFGKIVFIIRESFADDFKNLFEPKLKGKIEIRYAFQELEKIPPGIPINPDREKPWGTGHAVLMAKELINEPFAVINADDFYSREAFRALAGYMSESTNDSEACMVSYQLQKTLSEFGHVSRGVCKTDSNGFLVEINERTNIKGGEEGIFYYEGGEKHQLAPDTPVSMNCWALNPIFFEQLESGFTAFLKSHGQELKSEYFLPFEISDALQKGAITIKVLNCNAQWFGVTYPEDKPYVSKQLSQLIEQGVYPTKLW</sequence>
<dbReference type="Gene3D" id="3.90.550.10">
    <property type="entry name" value="Spore Coat Polysaccharide Biosynthesis Protein SpsA, Chain A"/>
    <property type="match status" value="1"/>
</dbReference>
<evidence type="ECO:0000313" key="2">
    <source>
        <dbReference type="EMBL" id="VAW23932.1"/>
    </source>
</evidence>
<proteinExistence type="predicted"/>
<evidence type="ECO:0000259" key="1">
    <source>
        <dbReference type="Pfam" id="PF00483"/>
    </source>
</evidence>
<accession>A0A3B0UBP6</accession>
<protein>
    <submittedName>
        <fullName evidence="2">Glutamate synthase [NADPH] large chain</fullName>
        <ecNumber evidence="2">1.4.1.13</ecNumber>
    </submittedName>
</protein>
<dbReference type="InterPro" id="IPR005835">
    <property type="entry name" value="NTP_transferase_dom"/>
</dbReference>
<dbReference type="AlphaFoldDB" id="A0A3B0UBP6"/>
<organism evidence="2">
    <name type="scientific">hydrothermal vent metagenome</name>
    <dbReference type="NCBI Taxonomy" id="652676"/>
    <lineage>
        <taxon>unclassified sequences</taxon>
        <taxon>metagenomes</taxon>
        <taxon>ecological metagenomes</taxon>
    </lineage>
</organism>
<dbReference type="InterPro" id="IPR029044">
    <property type="entry name" value="Nucleotide-diphossugar_trans"/>
</dbReference>
<gene>
    <name evidence="2" type="ORF">MNBD_BACTEROID01-70</name>
</gene>
<reference evidence="2" key="1">
    <citation type="submission" date="2018-06" db="EMBL/GenBank/DDBJ databases">
        <authorList>
            <person name="Zhirakovskaya E."/>
        </authorList>
    </citation>
    <scope>NUCLEOTIDE SEQUENCE</scope>
</reference>
<name>A0A3B0UBP6_9ZZZZ</name>